<comment type="caution">
    <text evidence="3">The sequence shown here is derived from an EMBL/GenBank/DDBJ whole genome shotgun (WGS) entry which is preliminary data.</text>
</comment>
<keyword evidence="4" id="KW-1185">Reference proteome</keyword>
<protein>
    <submittedName>
        <fullName evidence="3">Uncharacterized protein</fullName>
    </submittedName>
</protein>
<feature type="compositionally biased region" description="Basic and acidic residues" evidence="2">
    <location>
        <begin position="180"/>
        <end position="196"/>
    </location>
</feature>
<feature type="region of interest" description="Disordered" evidence="2">
    <location>
        <begin position="108"/>
        <end position="168"/>
    </location>
</feature>
<evidence type="ECO:0000313" key="3">
    <source>
        <dbReference type="EMBL" id="KAJ8985821.1"/>
    </source>
</evidence>
<sequence>MEANVYDDIDDFDLGEEIERCSHKVTQEDVEKLTATVEKLNSNQDILKTNISRLFLTAKEEIARKDRMIADLRSQLDDICFRRNMPDSRPDLKRKEIEETVEAVVTKKFKSDSTEEKSHDVDHRSKSKPRPEQNSDTFSARDTKSRSKSIEREDRYKNRSRRHEDRDRKHRYRKEVFDVDGRRERSKSLKYEDNRRYSRYSNQDVRKRSDSPKYNSYDHSLHEANKILERNSFTNANNNYSTKGFFNNNTRCLATPHDEVDSQTEIKDKNKIHSLEKSVTELGMRGSYCIHIKEELDNLPLIAEEDLLTEFKEILKLIDRLNET</sequence>
<feature type="compositionally biased region" description="Basic and acidic residues" evidence="2">
    <location>
        <begin position="109"/>
        <end position="167"/>
    </location>
</feature>
<feature type="region of interest" description="Disordered" evidence="2">
    <location>
        <begin position="180"/>
        <end position="217"/>
    </location>
</feature>
<dbReference type="Proteomes" id="UP001162164">
    <property type="component" value="Unassembled WGS sequence"/>
</dbReference>
<evidence type="ECO:0000256" key="1">
    <source>
        <dbReference type="SAM" id="Coils"/>
    </source>
</evidence>
<gene>
    <name evidence="3" type="ORF">NQ317_012061</name>
</gene>
<dbReference type="EMBL" id="JAPWTJ010000007">
    <property type="protein sequence ID" value="KAJ8985821.1"/>
    <property type="molecule type" value="Genomic_DNA"/>
</dbReference>
<reference evidence="3" key="1">
    <citation type="journal article" date="2023" name="Insect Mol. Biol.">
        <title>Genome sequencing provides insights into the evolution of gene families encoding plant cell wall-degrading enzymes in longhorned beetles.</title>
        <authorList>
            <person name="Shin N.R."/>
            <person name="Okamura Y."/>
            <person name="Kirsch R."/>
            <person name="Pauchet Y."/>
        </authorList>
    </citation>
    <scope>NUCLEOTIDE SEQUENCE</scope>
    <source>
        <strain evidence="3">MMC_N1</strain>
    </source>
</reference>
<evidence type="ECO:0000256" key="2">
    <source>
        <dbReference type="SAM" id="MobiDB-lite"/>
    </source>
</evidence>
<accession>A0ABQ9K5D1</accession>
<evidence type="ECO:0000313" key="4">
    <source>
        <dbReference type="Proteomes" id="UP001162164"/>
    </source>
</evidence>
<proteinExistence type="predicted"/>
<keyword evidence="1" id="KW-0175">Coiled coil</keyword>
<feature type="coiled-coil region" evidence="1">
    <location>
        <begin position="23"/>
        <end position="50"/>
    </location>
</feature>
<name>A0ABQ9K5D1_9CUCU</name>
<organism evidence="3 4">
    <name type="scientific">Molorchus minor</name>
    <dbReference type="NCBI Taxonomy" id="1323400"/>
    <lineage>
        <taxon>Eukaryota</taxon>
        <taxon>Metazoa</taxon>
        <taxon>Ecdysozoa</taxon>
        <taxon>Arthropoda</taxon>
        <taxon>Hexapoda</taxon>
        <taxon>Insecta</taxon>
        <taxon>Pterygota</taxon>
        <taxon>Neoptera</taxon>
        <taxon>Endopterygota</taxon>
        <taxon>Coleoptera</taxon>
        <taxon>Polyphaga</taxon>
        <taxon>Cucujiformia</taxon>
        <taxon>Chrysomeloidea</taxon>
        <taxon>Cerambycidae</taxon>
        <taxon>Lamiinae</taxon>
        <taxon>Monochamini</taxon>
        <taxon>Molorchus</taxon>
    </lineage>
</organism>